<sequence>MRTIPDKRSTMKTFDPFGEPVADGVARAYSSTSSTGDRIARRTGGAVFWTLALAILAGRIYAFDMPAVQSVATYATQVVALR</sequence>
<comment type="caution">
    <text evidence="2">The sequence shown here is derived from an EMBL/GenBank/DDBJ whole genome shotgun (WGS) entry which is preliminary data.</text>
</comment>
<keyword evidence="1" id="KW-0812">Transmembrane</keyword>
<accession>A0AAJ1U3E7</accession>
<proteinExistence type="predicted"/>
<reference evidence="2" key="1">
    <citation type="submission" date="2023-07" db="EMBL/GenBank/DDBJ databases">
        <title>Genomic Encyclopedia of Type Strains, Phase IV (KMG-IV): sequencing the most valuable type-strain genomes for metagenomic binning, comparative biology and taxonomic classification.</title>
        <authorList>
            <person name="Goeker M."/>
        </authorList>
    </citation>
    <scope>NUCLEOTIDE SEQUENCE</scope>
    <source>
        <strain evidence="2">DSM 19569</strain>
    </source>
</reference>
<keyword evidence="1" id="KW-1133">Transmembrane helix</keyword>
<evidence type="ECO:0000256" key="1">
    <source>
        <dbReference type="SAM" id="Phobius"/>
    </source>
</evidence>
<dbReference type="RefSeq" id="WP_091995117.1">
    <property type="nucleotide sequence ID" value="NZ_JAJALK010000026.1"/>
</dbReference>
<dbReference type="AlphaFoldDB" id="A0AAJ1U3E7"/>
<feature type="transmembrane region" description="Helical" evidence="1">
    <location>
        <begin position="46"/>
        <end position="63"/>
    </location>
</feature>
<protein>
    <submittedName>
        <fullName evidence="2">Uncharacterized protein</fullName>
    </submittedName>
</protein>
<evidence type="ECO:0000313" key="2">
    <source>
        <dbReference type="EMBL" id="MDQ0547323.1"/>
    </source>
</evidence>
<gene>
    <name evidence="2" type="ORF">QO001_006282</name>
</gene>
<evidence type="ECO:0000313" key="3">
    <source>
        <dbReference type="Proteomes" id="UP001223420"/>
    </source>
</evidence>
<dbReference type="Proteomes" id="UP001223420">
    <property type="component" value="Unassembled WGS sequence"/>
</dbReference>
<dbReference type="EMBL" id="JAUSWL010000024">
    <property type="protein sequence ID" value="MDQ0547323.1"/>
    <property type="molecule type" value="Genomic_DNA"/>
</dbReference>
<name>A0AAJ1U3E7_9HYPH</name>
<keyword evidence="1" id="KW-0472">Membrane</keyword>
<organism evidence="2 3">
    <name type="scientific">Methylobacterium brachiatum</name>
    <dbReference type="NCBI Taxonomy" id="269660"/>
    <lineage>
        <taxon>Bacteria</taxon>
        <taxon>Pseudomonadati</taxon>
        <taxon>Pseudomonadota</taxon>
        <taxon>Alphaproteobacteria</taxon>
        <taxon>Hyphomicrobiales</taxon>
        <taxon>Methylobacteriaceae</taxon>
        <taxon>Methylobacterium</taxon>
    </lineage>
</organism>